<reference evidence="3 4" key="1">
    <citation type="submission" date="2024-07" db="EMBL/GenBank/DDBJ databases">
        <title>Section-level genome sequencing and comparative genomics of Aspergillus sections Usti and Cavernicolus.</title>
        <authorList>
            <consortium name="Lawrence Berkeley National Laboratory"/>
            <person name="Nybo J.L."/>
            <person name="Vesth T.C."/>
            <person name="Theobald S."/>
            <person name="Frisvad J.C."/>
            <person name="Larsen T.O."/>
            <person name="Kjaerboelling I."/>
            <person name="Rothschild-Mancinelli K."/>
            <person name="Lyhne E.K."/>
            <person name="Kogle M.E."/>
            <person name="Barry K."/>
            <person name="Clum A."/>
            <person name="Na H."/>
            <person name="Ledsgaard L."/>
            <person name="Lin J."/>
            <person name="Lipzen A."/>
            <person name="Kuo A."/>
            <person name="Riley R."/>
            <person name="Mondo S."/>
            <person name="Labutti K."/>
            <person name="Haridas S."/>
            <person name="Pangalinan J."/>
            <person name="Salamov A.A."/>
            <person name="Simmons B.A."/>
            <person name="Magnuson J.K."/>
            <person name="Chen J."/>
            <person name="Drula E."/>
            <person name="Henrissat B."/>
            <person name="Wiebenga A."/>
            <person name="Lubbers R.J."/>
            <person name="Gomes A.C."/>
            <person name="Makela M.R."/>
            <person name="Stajich J."/>
            <person name="Grigoriev I.V."/>
            <person name="Mortensen U.H."/>
            <person name="De Vries R.P."/>
            <person name="Baker S.E."/>
            <person name="Andersen M.R."/>
        </authorList>
    </citation>
    <scope>NUCLEOTIDE SEQUENCE [LARGE SCALE GENOMIC DNA]</scope>
    <source>
        <strain evidence="3 4">CBS 123904</strain>
    </source>
</reference>
<name>A0ABR4K9G0_9EURO</name>
<proteinExistence type="predicted"/>
<comment type="caution">
    <text evidence="3">The sequence shown here is derived from an EMBL/GenBank/DDBJ whole genome shotgun (WGS) entry which is preliminary data.</text>
</comment>
<feature type="domain" description="DUF7136" evidence="2">
    <location>
        <begin position="8"/>
        <end position="60"/>
    </location>
</feature>
<dbReference type="Pfam" id="PF23584">
    <property type="entry name" value="DUF7136"/>
    <property type="match status" value="1"/>
</dbReference>
<keyword evidence="1" id="KW-0472">Membrane</keyword>
<dbReference type="InterPro" id="IPR055560">
    <property type="entry name" value="DUF7136"/>
</dbReference>
<evidence type="ECO:0000256" key="1">
    <source>
        <dbReference type="SAM" id="Phobius"/>
    </source>
</evidence>
<dbReference type="EMBL" id="JBFXLU010000053">
    <property type="protein sequence ID" value="KAL2847858.1"/>
    <property type="molecule type" value="Genomic_DNA"/>
</dbReference>
<protein>
    <recommendedName>
        <fullName evidence="2">DUF7136 domain-containing protein</fullName>
    </recommendedName>
</protein>
<evidence type="ECO:0000313" key="3">
    <source>
        <dbReference type="EMBL" id="KAL2847858.1"/>
    </source>
</evidence>
<sequence length="100" mass="10520">METVPSRINDRRTCVVTTNATEADIPVHTPNPCAVSISSEVAASIYANFTAETCENWPTPPAYVGCPADGESAAQRLIVLAVSGLLVIFGALAFTGVHSW</sequence>
<accession>A0ABR4K9G0</accession>
<evidence type="ECO:0000259" key="2">
    <source>
        <dbReference type="Pfam" id="PF23584"/>
    </source>
</evidence>
<keyword evidence="1" id="KW-0812">Transmembrane</keyword>
<keyword evidence="4" id="KW-1185">Reference proteome</keyword>
<evidence type="ECO:0000313" key="4">
    <source>
        <dbReference type="Proteomes" id="UP001610446"/>
    </source>
</evidence>
<feature type="transmembrane region" description="Helical" evidence="1">
    <location>
        <begin position="77"/>
        <end position="97"/>
    </location>
</feature>
<organism evidence="3 4">
    <name type="scientific">Aspergillus pseudoustus</name>
    <dbReference type="NCBI Taxonomy" id="1810923"/>
    <lineage>
        <taxon>Eukaryota</taxon>
        <taxon>Fungi</taxon>
        <taxon>Dikarya</taxon>
        <taxon>Ascomycota</taxon>
        <taxon>Pezizomycotina</taxon>
        <taxon>Eurotiomycetes</taxon>
        <taxon>Eurotiomycetidae</taxon>
        <taxon>Eurotiales</taxon>
        <taxon>Aspergillaceae</taxon>
        <taxon>Aspergillus</taxon>
        <taxon>Aspergillus subgen. Nidulantes</taxon>
    </lineage>
</organism>
<gene>
    <name evidence="3" type="ORF">BJY01DRAFT_212365</name>
</gene>
<dbReference type="Proteomes" id="UP001610446">
    <property type="component" value="Unassembled WGS sequence"/>
</dbReference>
<keyword evidence="1" id="KW-1133">Transmembrane helix</keyword>